<dbReference type="Proteomes" id="UP000324800">
    <property type="component" value="Unassembled WGS sequence"/>
</dbReference>
<protein>
    <submittedName>
        <fullName evidence="1">Uncharacterized protein</fullName>
    </submittedName>
</protein>
<reference evidence="1 2" key="1">
    <citation type="submission" date="2019-03" db="EMBL/GenBank/DDBJ databases">
        <title>Single cell metagenomics reveals metabolic interactions within the superorganism composed of flagellate Streblomastix strix and complex community of Bacteroidetes bacteria on its surface.</title>
        <authorList>
            <person name="Treitli S.C."/>
            <person name="Kolisko M."/>
            <person name="Husnik F."/>
            <person name="Keeling P."/>
            <person name="Hampl V."/>
        </authorList>
    </citation>
    <scope>NUCLEOTIDE SEQUENCE [LARGE SCALE GENOMIC DNA]</scope>
    <source>
        <strain evidence="1">ST1C</strain>
    </source>
</reference>
<name>A0A5J4UK08_9EUKA</name>
<organism evidence="1 2">
    <name type="scientific">Streblomastix strix</name>
    <dbReference type="NCBI Taxonomy" id="222440"/>
    <lineage>
        <taxon>Eukaryota</taxon>
        <taxon>Metamonada</taxon>
        <taxon>Preaxostyla</taxon>
        <taxon>Oxymonadida</taxon>
        <taxon>Streblomastigidae</taxon>
        <taxon>Streblomastix</taxon>
    </lineage>
</organism>
<comment type="caution">
    <text evidence="1">The sequence shown here is derived from an EMBL/GenBank/DDBJ whole genome shotgun (WGS) entry which is preliminary data.</text>
</comment>
<sequence>MLQRILHGQKSQDKNRIIHKVTYSRQEFFDQPVSQIISDGQRFTRASLGARDNATCSMVKQCQVNWQITIHKNSLALQLNLGASPATQIATLAYASVRVNFNVQDNPYAGWARKMQIGV</sequence>
<evidence type="ECO:0000313" key="2">
    <source>
        <dbReference type="Proteomes" id="UP000324800"/>
    </source>
</evidence>
<dbReference type="AlphaFoldDB" id="A0A5J4UK08"/>
<proteinExistence type="predicted"/>
<dbReference type="EMBL" id="SNRW01015262">
    <property type="protein sequence ID" value="KAA6370564.1"/>
    <property type="molecule type" value="Genomic_DNA"/>
</dbReference>
<evidence type="ECO:0000313" key="1">
    <source>
        <dbReference type="EMBL" id="KAA6370564.1"/>
    </source>
</evidence>
<accession>A0A5J4UK08</accession>
<gene>
    <name evidence="1" type="ORF">EZS28_033910</name>
</gene>